<proteinExistence type="predicted"/>
<feature type="compositionally biased region" description="Low complexity" evidence="1">
    <location>
        <begin position="550"/>
        <end position="560"/>
    </location>
</feature>
<dbReference type="KEGG" id="tet:TTHERM_00353360"/>
<organism evidence="2 3">
    <name type="scientific">Tetrahymena thermophila (strain SB210)</name>
    <dbReference type="NCBI Taxonomy" id="312017"/>
    <lineage>
        <taxon>Eukaryota</taxon>
        <taxon>Sar</taxon>
        <taxon>Alveolata</taxon>
        <taxon>Ciliophora</taxon>
        <taxon>Intramacronucleata</taxon>
        <taxon>Oligohymenophorea</taxon>
        <taxon>Hymenostomatida</taxon>
        <taxon>Tetrahymenina</taxon>
        <taxon>Tetrahymenidae</taxon>
        <taxon>Tetrahymena</taxon>
    </lineage>
</organism>
<feature type="region of interest" description="Disordered" evidence="1">
    <location>
        <begin position="603"/>
        <end position="653"/>
    </location>
</feature>
<dbReference type="AlphaFoldDB" id="I7M9U8"/>
<dbReference type="RefSeq" id="XP_001023095.1">
    <property type="nucleotide sequence ID" value="XM_001023095.2"/>
</dbReference>
<evidence type="ECO:0000313" key="2">
    <source>
        <dbReference type="EMBL" id="EAS02850.1"/>
    </source>
</evidence>
<evidence type="ECO:0000256" key="1">
    <source>
        <dbReference type="SAM" id="MobiDB-lite"/>
    </source>
</evidence>
<gene>
    <name evidence="2" type="ORF">TTHERM_00353360</name>
</gene>
<feature type="region of interest" description="Disordered" evidence="1">
    <location>
        <begin position="550"/>
        <end position="579"/>
    </location>
</feature>
<accession>I7M9U8</accession>
<dbReference type="InParanoid" id="I7M9U8"/>
<protein>
    <submittedName>
        <fullName evidence="2">Uncharacterized protein</fullName>
    </submittedName>
</protein>
<dbReference type="EMBL" id="GG662523">
    <property type="protein sequence ID" value="EAS02850.1"/>
    <property type="molecule type" value="Genomic_DNA"/>
</dbReference>
<dbReference type="HOGENOM" id="CLU_354712_0_0_1"/>
<sequence length="792" mass="91518">MDPIAKKEPQNPGYVHRTQEERSKSQNKKPYSQRIKSSHPAFSSKKENLNQEGISQELRELNKLKQLSKDVNQSSASEIIEVSSVKIKKANQNSQSYLNDFNHNMQVNNSLNGKKINEDKNSIQTIQEQKNEETQKLFGNQKKNNFLKNNQILDQRLQNVNINNQQNNPNVSKVTKQIAIKIRQRSNSPTILKTQGQQQSHQNRIISANLQSKAIAAANMQNFNEYKINMQSNKKREFEDVTINSNEESINSIQQKEKFKQLQGAVKPISQLQQQLNKKKFDDSILSSNNSSDVENNGDKIQDKRVKSISLTPGIALHNQFNLKESQNTFDPLEATNNSNLTQKRKSLDNENKLPRINKVIAKTKETTLYNQLRESNQKNALELPSIIDNIKQNVNSCENLFKNRFKDKQGGFQGQFQQASVNQMSNIKETEINYDFETENQNIHEQFDKVIMKQIKIKNDQGLLKKNKRQVESAKKRDSTVIIQNKNKIKDDSSISKESPNQIFKYIRQSQHGEQRESVNRRDSSISHKQNGASIQQFIQARNRIKSENNVMQNNSNSNYQDKSFKDDSEGESFSTADRKKLKKLNQIQSYLKNKIESNQKQNLNGQNQGQSSNSNQINNSLISNNNNNNNNNNQNNPQKSQPHNKIQMQIQQQQLLQISKNQQQAMSNQKQQNNLVLESYNDQKQGASPKQQDMQELLNQQNQKMLQQKGVIEVLDQALCKRKEDKISKSISQQIEKEIDKLNVLTSKSQNARDQQLKIQEELIKYNLKIKLNKMKVVDIVQENEQEENF</sequence>
<feature type="region of interest" description="Disordered" evidence="1">
    <location>
        <begin position="510"/>
        <end position="535"/>
    </location>
</feature>
<reference evidence="3" key="1">
    <citation type="journal article" date="2006" name="PLoS Biol.">
        <title>Macronuclear genome sequence of the ciliate Tetrahymena thermophila, a model eukaryote.</title>
        <authorList>
            <person name="Eisen J.A."/>
            <person name="Coyne R.S."/>
            <person name="Wu M."/>
            <person name="Wu D."/>
            <person name="Thiagarajan M."/>
            <person name="Wortman J.R."/>
            <person name="Badger J.H."/>
            <person name="Ren Q."/>
            <person name="Amedeo P."/>
            <person name="Jones K.M."/>
            <person name="Tallon L.J."/>
            <person name="Delcher A.L."/>
            <person name="Salzberg S.L."/>
            <person name="Silva J.C."/>
            <person name="Haas B.J."/>
            <person name="Majoros W.H."/>
            <person name="Farzad M."/>
            <person name="Carlton J.M."/>
            <person name="Smith R.K. Jr."/>
            <person name="Garg J."/>
            <person name="Pearlman R.E."/>
            <person name="Karrer K.M."/>
            <person name="Sun L."/>
            <person name="Manning G."/>
            <person name="Elde N.C."/>
            <person name="Turkewitz A.P."/>
            <person name="Asai D.J."/>
            <person name="Wilkes D.E."/>
            <person name="Wang Y."/>
            <person name="Cai H."/>
            <person name="Collins K."/>
            <person name="Stewart B.A."/>
            <person name="Lee S.R."/>
            <person name="Wilamowska K."/>
            <person name="Weinberg Z."/>
            <person name="Ruzzo W.L."/>
            <person name="Wloga D."/>
            <person name="Gaertig J."/>
            <person name="Frankel J."/>
            <person name="Tsao C.-C."/>
            <person name="Gorovsky M.A."/>
            <person name="Keeling P.J."/>
            <person name="Waller R.F."/>
            <person name="Patron N.J."/>
            <person name="Cherry J.M."/>
            <person name="Stover N.A."/>
            <person name="Krieger C.J."/>
            <person name="del Toro C."/>
            <person name="Ryder H.F."/>
            <person name="Williamson S.C."/>
            <person name="Barbeau R.A."/>
            <person name="Hamilton E.P."/>
            <person name="Orias E."/>
        </authorList>
    </citation>
    <scope>NUCLEOTIDE SEQUENCE [LARGE SCALE GENOMIC DNA]</scope>
    <source>
        <strain evidence="3">SB210</strain>
    </source>
</reference>
<evidence type="ECO:0000313" key="3">
    <source>
        <dbReference type="Proteomes" id="UP000009168"/>
    </source>
</evidence>
<feature type="region of interest" description="Disordered" evidence="1">
    <location>
        <begin position="1"/>
        <end position="52"/>
    </location>
</feature>
<feature type="compositionally biased region" description="Basic and acidic residues" evidence="1">
    <location>
        <begin position="512"/>
        <end position="527"/>
    </location>
</feature>
<dbReference type="GeneID" id="7835415"/>
<dbReference type="STRING" id="312017.I7M9U8"/>
<feature type="compositionally biased region" description="Polar residues" evidence="1">
    <location>
        <begin position="330"/>
        <end position="342"/>
    </location>
</feature>
<feature type="region of interest" description="Disordered" evidence="1">
    <location>
        <begin position="330"/>
        <end position="351"/>
    </location>
</feature>
<keyword evidence="3" id="KW-1185">Reference proteome</keyword>
<name>I7M9U8_TETTS</name>
<dbReference type="Proteomes" id="UP000009168">
    <property type="component" value="Unassembled WGS sequence"/>
</dbReference>